<dbReference type="EMBL" id="MU006776">
    <property type="protein sequence ID" value="KAF2646077.1"/>
    <property type="molecule type" value="Genomic_DNA"/>
</dbReference>
<organism evidence="2 3">
    <name type="scientific">Massarina eburnea CBS 473.64</name>
    <dbReference type="NCBI Taxonomy" id="1395130"/>
    <lineage>
        <taxon>Eukaryota</taxon>
        <taxon>Fungi</taxon>
        <taxon>Dikarya</taxon>
        <taxon>Ascomycota</taxon>
        <taxon>Pezizomycotina</taxon>
        <taxon>Dothideomycetes</taxon>
        <taxon>Pleosporomycetidae</taxon>
        <taxon>Pleosporales</taxon>
        <taxon>Massarineae</taxon>
        <taxon>Massarinaceae</taxon>
        <taxon>Massarina</taxon>
    </lineage>
</organism>
<evidence type="ECO:0000256" key="1">
    <source>
        <dbReference type="ARBA" id="ARBA00005564"/>
    </source>
</evidence>
<dbReference type="GO" id="GO:0017057">
    <property type="term" value="F:6-phosphogluconolactonase activity"/>
    <property type="evidence" value="ECO:0007669"/>
    <property type="project" value="TreeGrafter"/>
</dbReference>
<gene>
    <name evidence="2" type="ORF">P280DRAFT_415012</name>
</gene>
<dbReference type="Proteomes" id="UP000799753">
    <property type="component" value="Unassembled WGS sequence"/>
</dbReference>
<evidence type="ECO:0000313" key="2">
    <source>
        <dbReference type="EMBL" id="KAF2646077.1"/>
    </source>
</evidence>
<protein>
    <submittedName>
        <fullName evidence="2">3-carboxy-cis,cis-mucoante lactonizing enzyme</fullName>
    </submittedName>
</protein>
<dbReference type="OrthoDB" id="1715191at2759"/>
<accession>A0A6A6SGC7</accession>
<reference evidence="2" key="1">
    <citation type="journal article" date="2020" name="Stud. Mycol.">
        <title>101 Dothideomycetes genomes: a test case for predicting lifestyles and emergence of pathogens.</title>
        <authorList>
            <person name="Haridas S."/>
            <person name="Albert R."/>
            <person name="Binder M."/>
            <person name="Bloem J."/>
            <person name="Labutti K."/>
            <person name="Salamov A."/>
            <person name="Andreopoulos B."/>
            <person name="Baker S."/>
            <person name="Barry K."/>
            <person name="Bills G."/>
            <person name="Bluhm B."/>
            <person name="Cannon C."/>
            <person name="Castanera R."/>
            <person name="Culley D."/>
            <person name="Daum C."/>
            <person name="Ezra D."/>
            <person name="Gonzalez J."/>
            <person name="Henrissat B."/>
            <person name="Kuo A."/>
            <person name="Liang C."/>
            <person name="Lipzen A."/>
            <person name="Lutzoni F."/>
            <person name="Magnuson J."/>
            <person name="Mondo S."/>
            <person name="Nolan M."/>
            <person name="Ohm R."/>
            <person name="Pangilinan J."/>
            <person name="Park H.-J."/>
            <person name="Ramirez L."/>
            <person name="Alfaro M."/>
            <person name="Sun H."/>
            <person name="Tritt A."/>
            <person name="Yoshinaga Y."/>
            <person name="Zwiers L.-H."/>
            <person name="Turgeon B."/>
            <person name="Goodwin S."/>
            <person name="Spatafora J."/>
            <person name="Crous P."/>
            <person name="Grigoriev I."/>
        </authorList>
    </citation>
    <scope>NUCLEOTIDE SEQUENCE</scope>
    <source>
        <strain evidence="2">CBS 473.64</strain>
    </source>
</reference>
<dbReference type="PANTHER" id="PTHR30344">
    <property type="entry name" value="6-PHOSPHOGLUCONOLACTONASE-RELATED"/>
    <property type="match status" value="1"/>
</dbReference>
<dbReference type="InterPro" id="IPR015943">
    <property type="entry name" value="WD40/YVTN_repeat-like_dom_sf"/>
</dbReference>
<comment type="similarity">
    <text evidence="1">Belongs to the cycloisomerase 2 family.</text>
</comment>
<proteinExistence type="inferred from homology"/>
<evidence type="ECO:0000313" key="3">
    <source>
        <dbReference type="Proteomes" id="UP000799753"/>
    </source>
</evidence>
<name>A0A6A6SGC7_9PLEO</name>
<dbReference type="InterPro" id="IPR050282">
    <property type="entry name" value="Cycloisomerase_2"/>
</dbReference>
<dbReference type="Gene3D" id="2.130.10.10">
    <property type="entry name" value="YVTN repeat-like/Quinoprotein amine dehydrogenase"/>
    <property type="match status" value="1"/>
</dbReference>
<sequence>MVSSKAAVVAALAAPALADSHYFFTGFFSGSTIVGVEFDDAASTLTWKQNISTNATGSKWIELDERKQNLYVGSTGAFQSYAVGGNGSSLTYKSEVTLSSGAGSSTSAAELDCTNANFIGVASASPYTVFGIPYGTGCSGLAISVDSSGSIQNTVANLTYNSTSGVHGVDVSPDNDFVYSADDMGNAVWTHSFDSTTGEAKTLQYLAAPEGSDPRHLAVHPNGQWVYVVYEAASSIAVYKRDNETGLLTDMNTTYSLLPTGYTNSSSYWADEVMFSLPTDDITAPKYLVAATRSRQTSVTGQVSVFSLDAETGAISEQLFLLPTTASGGSANAVAPAPFSEDYFAITDSGSNFVEMWKIADDGKSAAAVAHLDLQAGPANVVWYT</sequence>
<dbReference type="AlphaFoldDB" id="A0A6A6SGC7"/>
<dbReference type="Pfam" id="PF10282">
    <property type="entry name" value="Lactonase"/>
    <property type="match status" value="1"/>
</dbReference>
<dbReference type="InterPro" id="IPR019405">
    <property type="entry name" value="Lactonase_7-beta_prop"/>
</dbReference>
<keyword evidence="3" id="KW-1185">Reference proteome</keyword>
<dbReference type="PANTHER" id="PTHR30344:SF4">
    <property type="entry name" value="CYCLASE, PUTATIVE (AFU_ORTHOLOGUE AFUA_6G11580)-RELATED"/>
    <property type="match status" value="1"/>
</dbReference>
<dbReference type="SUPFAM" id="SSF75011">
    <property type="entry name" value="3-carboxy-cis,cis-mucoante lactonizing enzyme"/>
    <property type="match status" value="1"/>
</dbReference>